<dbReference type="InParanoid" id="A0A0C3GR23"/>
<sequence>MALPTQAELDSSLRDFVKRHPAAMELSSSPTSIVLNEVFAIPKHIAKLNVTEGVLRGPHLLRTAPIVIVDNSQQTVFAAFSLGNDLAGYPGIAHGGLIAMLLDEVMGKASLSVLGNASAFTAKLDVEYLRPVLVDDFAVIIAKVSSVEERKLWITGVVEGSDPGVTCAHARMLLIKFKEAKI</sequence>
<name>A0A0C3GR23_OIDMZ</name>
<organism evidence="2 3">
    <name type="scientific">Oidiodendron maius (strain Zn)</name>
    <dbReference type="NCBI Taxonomy" id="913774"/>
    <lineage>
        <taxon>Eukaryota</taxon>
        <taxon>Fungi</taxon>
        <taxon>Dikarya</taxon>
        <taxon>Ascomycota</taxon>
        <taxon>Pezizomycotina</taxon>
        <taxon>Leotiomycetes</taxon>
        <taxon>Leotiomycetes incertae sedis</taxon>
        <taxon>Myxotrichaceae</taxon>
        <taxon>Oidiodendron</taxon>
    </lineage>
</organism>
<gene>
    <name evidence="2" type="ORF">OIDMADRAFT_36186</name>
</gene>
<dbReference type="PANTHER" id="PTHR47260">
    <property type="entry name" value="UPF0644 PROTEIN PB2B4.06"/>
    <property type="match status" value="1"/>
</dbReference>
<dbReference type="Pfam" id="PF03061">
    <property type="entry name" value="4HBT"/>
    <property type="match status" value="1"/>
</dbReference>
<evidence type="ECO:0000313" key="2">
    <source>
        <dbReference type="EMBL" id="KIM92941.1"/>
    </source>
</evidence>
<accession>A0A0C3GR23</accession>
<dbReference type="EMBL" id="KN832902">
    <property type="protein sequence ID" value="KIM92941.1"/>
    <property type="molecule type" value="Genomic_DNA"/>
</dbReference>
<dbReference type="InterPro" id="IPR006683">
    <property type="entry name" value="Thioestr_dom"/>
</dbReference>
<dbReference type="PANTHER" id="PTHR47260:SF3">
    <property type="entry name" value="THIOESTERASE FAMILY PROTEIN (AFU_ORTHOLOGUE AFUA_7G03960)"/>
    <property type="match status" value="1"/>
</dbReference>
<dbReference type="InterPro" id="IPR052061">
    <property type="entry name" value="PTE-AB_protein"/>
</dbReference>
<dbReference type="OrthoDB" id="506431at2759"/>
<evidence type="ECO:0000313" key="3">
    <source>
        <dbReference type="Proteomes" id="UP000054321"/>
    </source>
</evidence>
<dbReference type="Gene3D" id="3.10.129.10">
    <property type="entry name" value="Hotdog Thioesterase"/>
    <property type="match status" value="1"/>
</dbReference>
<reference evidence="3" key="2">
    <citation type="submission" date="2015-01" db="EMBL/GenBank/DDBJ databases">
        <title>Evolutionary Origins and Diversification of the Mycorrhizal Mutualists.</title>
        <authorList>
            <consortium name="DOE Joint Genome Institute"/>
            <consortium name="Mycorrhizal Genomics Consortium"/>
            <person name="Kohler A."/>
            <person name="Kuo A."/>
            <person name="Nagy L.G."/>
            <person name="Floudas D."/>
            <person name="Copeland A."/>
            <person name="Barry K.W."/>
            <person name="Cichocki N."/>
            <person name="Veneault-Fourrey C."/>
            <person name="LaButti K."/>
            <person name="Lindquist E.A."/>
            <person name="Lipzen A."/>
            <person name="Lundell T."/>
            <person name="Morin E."/>
            <person name="Murat C."/>
            <person name="Riley R."/>
            <person name="Ohm R."/>
            <person name="Sun H."/>
            <person name="Tunlid A."/>
            <person name="Henrissat B."/>
            <person name="Grigoriev I.V."/>
            <person name="Hibbett D.S."/>
            <person name="Martin F."/>
        </authorList>
    </citation>
    <scope>NUCLEOTIDE SEQUENCE [LARGE SCALE GENOMIC DNA]</scope>
    <source>
        <strain evidence="3">Zn</strain>
    </source>
</reference>
<feature type="domain" description="Thioesterase" evidence="1">
    <location>
        <begin position="91"/>
        <end position="154"/>
    </location>
</feature>
<protein>
    <recommendedName>
        <fullName evidence="1">Thioesterase domain-containing protein</fullName>
    </recommendedName>
</protein>
<reference evidence="2 3" key="1">
    <citation type="submission" date="2014-04" db="EMBL/GenBank/DDBJ databases">
        <authorList>
            <consortium name="DOE Joint Genome Institute"/>
            <person name="Kuo A."/>
            <person name="Martino E."/>
            <person name="Perotto S."/>
            <person name="Kohler A."/>
            <person name="Nagy L.G."/>
            <person name="Floudas D."/>
            <person name="Copeland A."/>
            <person name="Barry K.W."/>
            <person name="Cichocki N."/>
            <person name="Veneault-Fourrey C."/>
            <person name="LaButti K."/>
            <person name="Lindquist E.A."/>
            <person name="Lipzen A."/>
            <person name="Lundell T."/>
            <person name="Morin E."/>
            <person name="Murat C."/>
            <person name="Sun H."/>
            <person name="Tunlid A."/>
            <person name="Henrissat B."/>
            <person name="Grigoriev I.V."/>
            <person name="Hibbett D.S."/>
            <person name="Martin F."/>
            <person name="Nordberg H.P."/>
            <person name="Cantor M.N."/>
            <person name="Hua S.X."/>
        </authorList>
    </citation>
    <scope>NUCLEOTIDE SEQUENCE [LARGE SCALE GENOMIC DNA]</scope>
    <source>
        <strain evidence="2 3">Zn</strain>
    </source>
</reference>
<evidence type="ECO:0000259" key="1">
    <source>
        <dbReference type="Pfam" id="PF03061"/>
    </source>
</evidence>
<dbReference type="InterPro" id="IPR029069">
    <property type="entry name" value="HotDog_dom_sf"/>
</dbReference>
<dbReference type="SUPFAM" id="SSF54637">
    <property type="entry name" value="Thioesterase/thiol ester dehydrase-isomerase"/>
    <property type="match status" value="1"/>
</dbReference>
<dbReference type="Proteomes" id="UP000054321">
    <property type="component" value="Unassembled WGS sequence"/>
</dbReference>
<proteinExistence type="predicted"/>
<dbReference type="HOGENOM" id="CLU_052827_2_1_1"/>
<dbReference type="AlphaFoldDB" id="A0A0C3GR23"/>
<dbReference type="CDD" id="cd03443">
    <property type="entry name" value="PaaI_thioesterase"/>
    <property type="match status" value="1"/>
</dbReference>
<keyword evidence="3" id="KW-1185">Reference proteome</keyword>